<dbReference type="EMBL" id="CM001884">
    <property type="protein sequence ID" value="EOY28982.1"/>
    <property type="molecule type" value="Genomic_DNA"/>
</dbReference>
<reference evidence="2 3" key="1">
    <citation type="journal article" date="2013" name="Genome Biol.">
        <title>The genome sequence of the most widely cultivated cacao type and its use to identify candidate genes regulating pod color.</title>
        <authorList>
            <person name="Motamayor J.C."/>
            <person name="Mockaitis K."/>
            <person name="Schmutz J."/>
            <person name="Haiminen N."/>
            <person name="Iii D.L."/>
            <person name="Cornejo O."/>
            <person name="Findley S.D."/>
            <person name="Zheng P."/>
            <person name="Utro F."/>
            <person name="Royaert S."/>
            <person name="Saski C."/>
            <person name="Jenkins J."/>
            <person name="Podicheti R."/>
            <person name="Zhao M."/>
            <person name="Scheffler B.E."/>
            <person name="Stack J.C."/>
            <person name="Feltus F.A."/>
            <person name="Mustiga G.M."/>
            <person name="Amores F."/>
            <person name="Phillips W."/>
            <person name="Marelli J.P."/>
            <person name="May G.D."/>
            <person name="Shapiro H."/>
            <person name="Ma J."/>
            <person name="Bustamante C.D."/>
            <person name="Schnell R.J."/>
            <person name="Main D."/>
            <person name="Gilbert D."/>
            <person name="Parida L."/>
            <person name="Kuhn D.N."/>
        </authorList>
    </citation>
    <scope>NUCLEOTIDE SEQUENCE [LARGE SCALE GENOMIC DNA]</scope>
    <source>
        <strain evidence="3">cv. Matina 1-6</strain>
    </source>
</reference>
<dbReference type="Gramene" id="EOY28982">
    <property type="protein sequence ID" value="EOY28982"/>
    <property type="gene ID" value="TCM_030431"/>
</dbReference>
<name>A0A061GII0_THECC</name>
<protein>
    <recommendedName>
        <fullName evidence="4">Secreted protein</fullName>
    </recommendedName>
</protein>
<dbReference type="Proteomes" id="UP000026915">
    <property type="component" value="Chromosome 6"/>
</dbReference>
<evidence type="ECO:0000313" key="2">
    <source>
        <dbReference type="EMBL" id="EOY28982.1"/>
    </source>
</evidence>
<proteinExistence type="predicted"/>
<accession>A0A061GII0</accession>
<evidence type="ECO:0008006" key="4">
    <source>
        <dbReference type="Google" id="ProtNLM"/>
    </source>
</evidence>
<dbReference type="HOGENOM" id="CLU_2431420_0_0_1"/>
<feature type="signal peptide" evidence="1">
    <location>
        <begin position="1"/>
        <end position="26"/>
    </location>
</feature>
<evidence type="ECO:0000256" key="1">
    <source>
        <dbReference type="SAM" id="SignalP"/>
    </source>
</evidence>
<sequence length="91" mass="10386">MRQVRKLNSLSINCVKLLVMILYAHGSTTGKTDPQGKTSWFIFSSFYEGKRALDLEYMVPPHHMLKETIVTLTVTSRLCSTFRVLGLRPEP</sequence>
<organism evidence="2 3">
    <name type="scientific">Theobroma cacao</name>
    <name type="common">Cacao</name>
    <name type="synonym">Cocoa</name>
    <dbReference type="NCBI Taxonomy" id="3641"/>
    <lineage>
        <taxon>Eukaryota</taxon>
        <taxon>Viridiplantae</taxon>
        <taxon>Streptophyta</taxon>
        <taxon>Embryophyta</taxon>
        <taxon>Tracheophyta</taxon>
        <taxon>Spermatophyta</taxon>
        <taxon>Magnoliopsida</taxon>
        <taxon>eudicotyledons</taxon>
        <taxon>Gunneridae</taxon>
        <taxon>Pentapetalae</taxon>
        <taxon>rosids</taxon>
        <taxon>malvids</taxon>
        <taxon>Malvales</taxon>
        <taxon>Malvaceae</taxon>
        <taxon>Byttnerioideae</taxon>
        <taxon>Theobroma</taxon>
    </lineage>
</organism>
<feature type="chain" id="PRO_5001602887" description="Secreted protein" evidence="1">
    <location>
        <begin position="27"/>
        <end position="91"/>
    </location>
</feature>
<keyword evidence="3" id="KW-1185">Reference proteome</keyword>
<dbReference type="AlphaFoldDB" id="A0A061GII0"/>
<keyword evidence="1" id="KW-0732">Signal</keyword>
<gene>
    <name evidence="2" type="ORF">TCM_030431</name>
</gene>
<dbReference type="InParanoid" id="A0A061GII0"/>
<evidence type="ECO:0000313" key="3">
    <source>
        <dbReference type="Proteomes" id="UP000026915"/>
    </source>
</evidence>